<keyword evidence="1" id="KW-0732">Signal</keyword>
<keyword evidence="3" id="KW-0449">Lipoprotein</keyword>
<dbReference type="RefSeq" id="WP_406648285.1">
    <property type="nucleotide sequence ID" value="NZ_CP123584.1"/>
</dbReference>
<dbReference type="CDD" id="cd14727">
    <property type="entry name" value="ChanN-like"/>
    <property type="match status" value="1"/>
</dbReference>
<dbReference type="Proteomes" id="UP001623232">
    <property type="component" value="Chromosome"/>
</dbReference>
<name>A0ABZ2XWV2_9RHOB</name>
<dbReference type="SUPFAM" id="SSF159501">
    <property type="entry name" value="EreA/ChaN-like"/>
    <property type="match status" value="1"/>
</dbReference>
<organism evidence="3 4">
    <name type="scientific">Aliisedimentitalea scapharcae</name>
    <dbReference type="NCBI Taxonomy" id="1524259"/>
    <lineage>
        <taxon>Bacteria</taxon>
        <taxon>Pseudomonadati</taxon>
        <taxon>Pseudomonadota</taxon>
        <taxon>Alphaproteobacteria</taxon>
        <taxon>Rhodobacterales</taxon>
        <taxon>Roseobacteraceae</taxon>
        <taxon>Aliisedimentitalea</taxon>
    </lineage>
</organism>
<proteinExistence type="predicted"/>
<evidence type="ECO:0000256" key="1">
    <source>
        <dbReference type="SAM" id="SignalP"/>
    </source>
</evidence>
<sequence>MSVQCVLGALVFAATELTAAPLVEGMAQADVVILGEVHDNPEHHKTQARMVQALTPRAVVWEMLTPERADVLDKGVTADPDQLARDLQWSDTGWPEFSFYAPIFAASQGAAHYGGQVPRSQAGDVMQNGAAAFFGAEAAQYGLKDPLPAAEQSSREANQLANHCDAMPKDMLPLLVEFQRLRDAVLARAVVRAFRETGGPVVVITGNGHARTDRGIPVYLAQAMPGLVSFSLGQSEDGQISGAFDAVVDAAAVDRPDPCLAFQSD</sequence>
<evidence type="ECO:0000313" key="3">
    <source>
        <dbReference type="EMBL" id="WZK89829.1"/>
    </source>
</evidence>
<keyword evidence="4" id="KW-1185">Reference proteome</keyword>
<feature type="domain" description="Haem-binding uptake Tiki superfamily ChaN" evidence="2">
    <location>
        <begin position="23"/>
        <end position="220"/>
    </location>
</feature>
<reference evidence="3 4" key="1">
    <citation type="submission" date="2023-04" db="EMBL/GenBank/DDBJ databases">
        <title>Complete genome sequence of Alisedimentitalea scapharcae.</title>
        <authorList>
            <person name="Rong J.-C."/>
            <person name="Yi M.-L."/>
            <person name="Zhao Q."/>
        </authorList>
    </citation>
    <scope>NUCLEOTIDE SEQUENCE [LARGE SCALE GENOMIC DNA]</scope>
    <source>
        <strain evidence="3 4">KCTC 42119</strain>
    </source>
</reference>
<gene>
    <name evidence="3" type="ORF">QEZ52_04575</name>
</gene>
<dbReference type="InterPro" id="IPR007314">
    <property type="entry name" value="Cofac_haem-bd_dom"/>
</dbReference>
<dbReference type="EMBL" id="CP123584">
    <property type="protein sequence ID" value="WZK89829.1"/>
    <property type="molecule type" value="Genomic_DNA"/>
</dbReference>
<dbReference type="Gene3D" id="3.40.50.11550">
    <property type="match status" value="1"/>
</dbReference>
<feature type="chain" id="PRO_5046528369" evidence="1">
    <location>
        <begin position="20"/>
        <end position="265"/>
    </location>
</feature>
<accession>A0ABZ2XWV2</accession>
<evidence type="ECO:0000259" key="2">
    <source>
        <dbReference type="Pfam" id="PF04187"/>
    </source>
</evidence>
<dbReference type="Pfam" id="PF04187">
    <property type="entry name" value="Cofac_haem_bdg"/>
    <property type="match status" value="1"/>
</dbReference>
<protein>
    <submittedName>
        <fullName evidence="3">ChaN family lipoprotein</fullName>
    </submittedName>
</protein>
<feature type="signal peptide" evidence="1">
    <location>
        <begin position="1"/>
        <end position="19"/>
    </location>
</feature>
<evidence type="ECO:0000313" key="4">
    <source>
        <dbReference type="Proteomes" id="UP001623232"/>
    </source>
</evidence>